<dbReference type="Proteomes" id="UP000515734">
    <property type="component" value="Chromosome"/>
</dbReference>
<proteinExistence type="predicted"/>
<accession>A0A6S6P9A5</accession>
<dbReference type="RefSeq" id="WP_185292766.1">
    <property type="nucleotide sequence ID" value="NZ_AP023287.1"/>
</dbReference>
<sequence length="85" mass="9301">MSQRYCPVCWATLGLPTGGGLIPEHFDSVGRDVCPMAGEDFTLAGYGRRRLSVAREYIHPHTDVGTAEDTVGVVRIDRLERLLAA</sequence>
<evidence type="ECO:0000313" key="2">
    <source>
        <dbReference type="Proteomes" id="UP000515734"/>
    </source>
</evidence>
<name>A0A6S6P9A5_9MYCO</name>
<protein>
    <submittedName>
        <fullName evidence="1">Uncharacterized protein</fullName>
    </submittedName>
</protein>
<organism evidence="1 2">
    <name type="scientific">Mycolicibacterium litorale</name>
    <dbReference type="NCBI Taxonomy" id="758802"/>
    <lineage>
        <taxon>Bacteria</taxon>
        <taxon>Bacillati</taxon>
        <taxon>Actinomycetota</taxon>
        <taxon>Actinomycetes</taxon>
        <taxon>Mycobacteriales</taxon>
        <taxon>Mycobacteriaceae</taxon>
        <taxon>Mycolicibacterium</taxon>
    </lineage>
</organism>
<evidence type="ECO:0000313" key="1">
    <source>
        <dbReference type="EMBL" id="BCI54999.1"/>
    </source>
</evidence>
<dbReference type="EMBL" id="AP023287">
    <property type="protein sequence ID" value="BCI54999.1"/>
    <property type="molecule type" value="Genomic_DNA"/>
</dbReference>
<gene>
    <name evidence="1" type="ORF">NIIDNTM18_42770</name>
</gene>
<reference evidence="1 2" key="1">
    <citation type="submission" date="2020-07" db="EMBL/GenBank/DDBJ databases">
        <title>Complete genome sequence of Mycolicibacterium litorale like strain isolated from cardiac implantable electronic device infection.</title>
        <authorList>
            <person name="Fukano H."/>
            <person name="Miyama H."/>
            <person name="Hoshino Y."/>
        </authorList>
    </citation>
    <scope>NUCLEOTIDE SEQUENCE [LARGE SCALE GENOMIC DNA]</scope>
    <source>
        <strain evidence="1 2">NIIDNTM18</strain>
    </source>
</reference>
<dbReference type="AlphaFoldDB" id="A0A6S6P9A5"/>